<feature type="transmembrane region" description="Helical" evidence="5">
    <location>
        <begin position="20"/>
        <end position="39"/>
    </location>
</feature>
<dbReference type="CDD" id="cd06261">
    <property type="entry name" value="TM_PBP2"/>
    <property type="match status" value="2"/>
</dbReference>
<dbReference type="EMBL" id="AAQJ02000001">
    <property type="protein sequence ID" value="EDP47047.1"/>
    <property type="molecule type" value="Genomic_DNA"/>
</dbReference>
<dbReference type="InterPro" id="IPR035906">
    <property type="entry name" value="MetI-like_sf"/>
</dbReference>
<dbReference type="AlphaFoldDB" id="A8PPZ9"/>
<dbReference type="RefSeq" id="WP_006036008.1">
    <property type="nucleotide sequence ID" value="NZ_AAQJ02000001.1"/>
</dbReference>
<feature type="transmembrane region" description="Helical" evidence="5">
    <location>
        <begin position="515"/>
        <end position="532"/>
    </location>
</feature>
<dbReference type="SUPFAM" id="SSF161098">
    <property type="entry name" value="MetI-like"/>
    <property type="match status" value="2"/>
</dbReference>
<keyword evidence="2 5" id="KW-0812">Transmembrane</keyword>
<keyword evidence="8" id="KW-1185">Reference proteome</keyword>
<dbReference type="InterPro" id="IPR000515">
    <property type="entry name" value="MetI-like"/>
</dbReference>
<proteinExistence type="inferred from homology"/>
<feature type="transmembrane region" description="Helical" evidence="5">
    <location>
        <begin position="369"/>
        <end position="399"/>
    </location>
</feature>
<dbReference type="PANTHER" id="PTHR42744:SF1">
    <property type="entry name" value="BINDING-PROTEIN-DEPENDENT TRANSPORT SYSTEMS INNER MEMBRANE COMPONENT"/>
    <property type="match status" value="1"/>
</dbReference>
<feature type="transmembrane region" description="Helical" evidence="5">
    <location>
        <begin position="65"/>
        <end position="88"/>
    </location>
</feature>
<gene>
    <name evidence="7" type="ORF">RICGR_1404</name>
</gene>
<dbReference type="PANTHER" id="PTHR42744">
    <property type="entry name" value="BINDING-PROTEIN-DEPENDENT TRANSPORT SYSTEMS INNER MEMBRANE COMPONENT"/>
    <property type="match status" value="1"/>
</dbReference>
<feature type="transmembrane region" description="Helical" evidence="5">
    <location>
        <begin position="544"/>
        <end position="563"/>
    </location>
</feature>
<organism evidence="7 8">
    <name type="scientific">Rickettsiella grylli</name>
    <dbReference type="NCBI Taxonomy" id="59196"/>
    <lineage>
        <taxon>Bacteria</taxon>
        <taxon>Pseudomonadati</taxon>
        <taxon>Pseudomonadota</taxon>
        <taxon>Gammaproteobacteria</taxon>
        <taxon>Legionellales</taxon>
        <taxon>Coxiellaceae</taxon>
        <taxon>Rickettsiella</taxon>
    </lineage>
</organism>
<dbReference type="eggNOG" id="COG4986">
    <property type="taxonomic scope" value="Bacteria"/>
</dbReference>
<reference evidence="7" key="1">
    <citation type="submission" date="2006-04" db="EMBL/GenBank/DDBJ databases">
        <authorList>
            <person name="Seshadri R."/>
            <person name="Federici B.A."/>
        </authorList>
    </citation>
    <scope>NUCLEOTIDE SEQUENCE [LARGE SCALE GENOMIC DNA]</scope>
</reference>
<feature type="transmembrane region" description="Helical" evidence="5">
    <location>
        <begin position="443"/>
        <end position="465"/>
    </location>
</feature>
<evidence type="ECO:0000256" key="2">
    <source>
        <dbReference type="ARBA" id="ARBA00022692"/>
    </source>
</evidence>
<keyword evidence="4 5" id="KW-0472">Membrane</keyword>
<feature type="domain" description="ABC transmembrane type-1" evidence="6">
    <location>
        <begin position="376"/>
        <end position="562"/>
    </location>
</feature>
<keyword evidence="5" id="KW-0813">Transport</keyword>
<dbReference type="Proteomes" id="UP000054075">
    <property type="component" value="Unassembled WGS sequence"/>
</dbReference>
<feature type="transmembrane region" description="Helical" evidence="5">
    <location>
        <begin position="137"/>
        <end position="156"/>
    </location>
</feature>
<feature type="transmembrane region" description="Helical" evidence="5">
    <location>
        <begin position="234"/>
        <end position="256"/>
    </location>
</feature>
<evidence type="ECO:0000256" key="3">
    <source>
        <dbReference type="ARBA" id="ARBA00022989"/>
    </source>
</evidence>
<evidence type="ECO:0000256" key="1">
    <source>
        <dbReference type="ARBA" id="ARBA00004651"/>
    </source>
</evidence>
<feature type="transmembrane region" description="Helical" evidence="5">
    <location>
        <begin position="335"/>
        <end position="357"/>
    </location>
</feature>
<evidence type="ECO:0000256" key="5">
    <source>
        <dbReference type="RuleBase" id="RU363032"/>
    </source>
</evidence>
<dbReference type="Gene3D" id="1.10.3720.10">
    <property type="entry name" value="MetI-like"/>
    <property type="match status" value="2"/>
</dbReference>
<protein>
    <submittedName>
        <fullName evidence="7">ABC transporter, permease protein</fullName>
    </submittedName>
</protein>
<evidence type="ECO:0000313" key="7">
    <source>
        <dbReference type="EMBL" id="EDP47047.1"/>
    </source>
</evidence>
<feature type="transmembrane region" description="Helical" evidence="5">
    <location>
        <begin position="100"/>
        <end position="125"/>
    </location>
</feature>
<evidence type="ECO:0000256" key="4">
    <source>
        <dbReference type="ARBA" id="ARBA00023136"/>
    </source>
</evidence>
<reference evidence="7" key="2">
    <citation type="submission" date="2007-10" db="EMBL/GenBank/DDBJ databases">
        <authorList>
            <person name="Myers G.S."/>
        </authorList>
    </citation>
    <scope>NUCLEOTIDE SEQUENCE [LARGE SCALE GENOMIC DNA]</scope>
</reference>
<feature type="transmembrane region" description="Helical" evidence="5">
    <location>
        <begin position="411"/>
        <end position="431"/>
    </location>
</feature>
<dbReference type="Pfam" id="PF00528">
    <property type="entry name" value="BPD_transp_1"/>
    <property type="match status" value="2"/>
</dbReference>
<feature type="transmembrane region" description="Helical" evidence="5">
    <location>
        <begin position="486"/>
        <end position="509"/>
    </location>
</feature>
<dbReference type="GO" id="GO:0055085">
    <property type="term" value="P:transmembrane transport"/>
    <property type="evidence" value="ECO:0007669"/>
    <property type="project" value="InterPro"/>
</dbReference>
<feature type="domain" description="ABC transmembrane type-1" evidence="6">
    <location>
        <begin position="66"/>
        <end position="261"/>
    </location>
</feature>
<name>A8PPZ9_9COXI</name>
<comment type="caution">
    <text evidence="7">The sequence shown here is derived from an EMBL/GenBank/DDBJ whole genome shotgun (WGS) entry which is preliminary data.</text>
</comment>
<evidence type="ECO:0000313" key="8">
    <source>
        <dbReference type="Proteomes" id="UP000054075"/>
    </source>
</evidence>
<dbReference type="STRING" id="59196.RICGR_1404"/>
<dbReference type="GO" id="GO:0005886">
    <property type="term" value="C:plasma membrane"/>
    <property type="evidence" value="ECO:0007669"/>
    <property type="project" value="UniProtKB-SubCell"/>
</dbReference>
<keyword evidence="3 5" id="KW-1133">Transmembrane helix</keyword>
<evidence type="ECO:0000259" key="6">
    <source>
        <dbReference type="PROSITE" id="PS50928"/>
    </source>
</evidence>
<accession>A8PPZ9</accession>
<sequence length="577" mass="65311">MSTIYNRFSFRSSFKILPNAWDFVALIMVLGMLAAFVWAGKQITSPYHVGQPFALTLDPLQLPKYALFTVLRLFTAMAFSLLFTFTVGTLAAKNKRAARIIIPCIDILQSVPVIGLLSITIVGFITLFQGSRLGPEAAAIFAVFTAQVWNITLSFYQSLRSVPTELKEAADIFHLSSWQRFWRLDVPFSMPGLLWNIMMSMSASWIFLIASESISVNNQTIILPGIGSYLGLAINRASISGVIYTILTMFVVILLYDQLLFRPLLNWSKKFTFEQVSQEYVSRSWLTSLLQQTYILKYLGRFFGKLGDTIVNISFFKTKKEVSAKKSGSNKFIDFIWYSMTFVFVSLSLWLLLQFILKNLSLHELIHVFFLGCITALRIISIILIASIIWIPIGVFIGLNRRIAEWIQPIAQFFAAFPANVLFPIVVILILKYHLNFEIWSTPLLLLGTQWYILFNVIAGTAALPEDLKEVSSNFGVKGWQWWRRLILPGIFPHWITGTITAIGGGWNLTILTEIINWGSITLVSTGLGAYIAKSADAGDFPRIALGMAMMSLFVLVMNHLVWRPLYNLSQSRYRLD</sequence>
<comment type="subcellular location">
    <subcellularLocation>
        <location evidence="1 5">Cell membrane</location>
        <topology evidence="1 5">Multi-pass membrane protein</topology>
    </subcellularLocation>
</comment>
<comment type="similarity">
    <text evidence="5">Belongs to the binding-protein-dependent transport system permease family.</text>
</comment>
<dbReference type="OrthoDB" id="9806809at2"/>
<dbReference type="PROSITE" id="PS50928">
    <property type="entry name" value="ABC_TM1"/>
    <property type="match status" value="2"/>
</dbReference>